<dbReference type="InterPro" id="IPR003607">
    <property type="entry name" value="HD/PDEase_dom"/>
</dbReference>
<protein>
    <submittedName>
        <fullName evidence="4">Deoxyguanosinetriphosphate triphosphohydrolase</fullName>
    </submittedName>
</protein>
<sequence>MTHAQKWQALLATDRPKIDRGDITLTPSHTPNDGVRSDFHTDYDRVVFSTSFRKLGRKTQVHPFAKSDHTHNRLTHSVEVASVGRSLGNSVGQGLARRGLLPPHISSYDIGTLVQVACLAHDLGNPPFGHTGEDALREWFRQNNEYLQSLSKAEQADITTYEGNAHSLRIVTTTEMYAHAGGMRLTCASLGTLMKYPWGSMGQTKFNIYQSEMHIMRQVADRLTLATHGADTWARHPLSYLMESADDICYALLDLEDAVELDLIGFDDFAKVVKPLFGADFDDYQNIKDNKQRIGAMRGRAIGKAVDEVARRFFDYHDELLSGDFIHKDLLVVCDDAVNETLQNAKNLAKNQIFNHHSKLITEIASFGCLGQILDLIVPAVYAKLTHKPLSAKHRLALELLKDSPITDTDSLYDGYMKVLDFVGGLTDNSAGRLARELSGVGLG</sequence>
<dbReference type="EMBL" id="CP087830">
    <property type="protein sequence ID" value="UZA02736.1"/>
    <property type="molecule type" value="Genomic_DNA"/>
</dbReference>
<dbReference type="EMBL" id="CP087781">
    <property type="protein sequence ID" value="UZA52065.1"/>
    <property type="molecule type" value="Genomic_DNA"/>
</dbReference>
<organism evidence="4 5">
    <name type="scientific">Moraxella bovis</name>
    <dbReference type="NCBI Taxonomy" id="476"/>
    <lineage>
        <taxon>Bacteria</taxon>
        <taxon>Pseudomonadati</taxon>
        <taxon>Pseudomonadota</taxon>
        <taxon>Gammaproteobacteria</taxon>
        <taxon>Moraxellales</taxon>
        <taxon>Moraxellaceae</taxon>
        <taxon>Moraxella</taxon>
    </lineage>
</organism>
<keyword evidence="6" id="KW-1185">Reference proteome</keyword>
<evidence type="ECO:0000313" key="4">
    <source>
        <dbReference type="EMBL" id="UZA52065.1"/>
    </source>
</evidence>
<dbReference type="SUPFAM" id="SSF109604">
    <property type="entry name" value="HD-domain/PDEase-like"/>
    <property type="match status" value="1"/>
</dbReference>
<dbReference type="PANTHER" id="PTHR11373">
    <property type="entry name" value="DEOXYNUCLEOSIDE TRIPHOSPHATE TRIPHOSPHOHYDROLASE"/>
    <property type="match status" value="1"/>
</dbReference>
<dbReference type="SMART" id="SM00471">
    <property type="entry name" value="HDc"/>
    <property type="match status" value="1"/>
</dbReference>
<dbReference type="InterPro" id="IPR027432">
    <property type="entry name" value="dGTP_triphosphohydrolase_C"/>
</dbReference>
<dbReference type="Gene3D" id="1.10.3550.10">
    <property type="entry name" value="eoxyguanosinetriphosphate triphosphohydrolase domain-like"/>
    <property type="match status" value="1"/>
</dbReference>
<evidence type="ECO:0000259" key="2">
    <source>
        <dbReference type="PROSITE" id="PS51831"/>
    </source>
</evidence>
<dbReference type="Gene3D" id="1.10.3210.10">
    <property type="entry name" value="Hypothetical protein af1432"/>
    <property type="match status" value="1"/>
</dbReference>
<dbReference type="InterPro" id="IPR023293">
    <property type="entry name" value="dGTP_triP_hydro_central_sf"/>
</dbReference>
<dbReference type="NCBIfam" id="TIGR01353">
    <property type="entry name" value="dGTP_triPase"/>
    <property type="match status" value="1"/>
</dbReference>
<dbReference type="InterPro" id="IPR006261">
    <property type="entry name" value="dGTPase"/>
</dbReference>
<dbReference type="Proteomes" id="UP001163283">
    <property type="component" value="Chromosome"/>
</dbReference>
<accession>A0AAQ2T396</accession>
<dbReference type="PANTHER" id="PTHR11373:SF40">
    <property type="entry name" value="DEOXYGUANOSINETRIPHOSPHATE TRIPHOSPHOHYDROLASE-LIKE PROTEIN 2"/>
    <property type="match status" value="1"/>
</dbReference>
<name>A0AAQ2T396_MORBO</name>
<evidence type="ECO:0000313" key="5">
    <source>
        <dbReference type="Proteomes" id="UP001163283"/>
    </source>
</evidence>
<dbReference type="RefSeq" id="WP_112741795.1">
    <property type="nucleotide sequence ID" value="NZ_CP030241.1"/>
</dbReference>
<dbReference type="GO" id="GO:0006203">
    <property type="term" value="P:dGTP catabolic process"/>
    <property type="evidence" value="ECO:0007669"/>
    <property type="project" value="TreeGrafter"/>
</dbReference>
<dbReference type="Proteomes" id="UP001163632">
    <property type="component" value="Chromosome"/>
</dbReference>
<dbReference type="GO" id="GO:0008832">
    <property type="term" value="F:dGTPase activity"/>
    <property type="evidence" value="ECO:0007669"/>
    <property type="project" value="TreeGrafter"/>
</dbReference>
<dbReference type="KEGG" id="mboi:DQF64_02170"/>
<proteinExistence type="predicted"/>
<keyword evidence="1" id="KW-0378">Hydrolase</keyword>
<dbReference type="InterPro" id="IPR006674">
    <property type="entry name" value="HD_domain"/>
</dbReference>
<evidence type="ECO:0000313" key="6">
    <source>
        <dbReference type="Proteomes" id="UP001163632"/>
    </source>
</evidence>
<dbReference type="PROSITE" id="PS51831">
    <property type="entry name" value="HD"/>
    <property type="match status" value="1"/>
</dbReference>
<dbReference type="GeneID" id="77187644"/>
<dbReference type="Gene3D" id="1.10.3410.10">
    <property type="entry name" value="putative deoxyguanosinetriphosphate triphosphohydrolase like domain"/>
    <property type="match status" value="1"/>
</dbReference>
<evidence type="ECO:0000313" key="3">
    <source>
        <dbReference type="EMBL" id="UZA02736.1"/>
    </source>
</evidence>
<dbReference type="Pfam" id="PF01966">
    <property type="entry name" value="HD"/>
    <property type="match status" value="1"/>
</dbReference>
<dbReference type="InterPro" id="IPR050135">
    <property type="entry name" value="dGTPase-like"/>
</dbReference>
<dbReference type="AlphaFoldDB" id="A0AAQ2T396"/>
<feature type="domain" description="HD" evidence="2">
    <location>
        <begin position="73"/>
        <end position="251"/>
    </location>
</feature>
<gene>
    <name evidence="3" type="ORF">LP092_12440</name>
    <name evidence="4" type="ORF">LP129_02575</name>
</gene>
<reference evidence="4 5" key="1">
    <citation type="journal article" date="2022" name="BMC Microbiol.">
        <title>Whole genome sequencing of Moraxella bovis strains from North America reveals two genotypes with different genetic determinants.</title>
        <authorList>
            <person name="Wynn E.L."/>
            <person name="Hille M.M."/>
            <person name="Loy J.D."/>
            <person name="Schuller G."/>
            <person name="Kuhn K.L."/>
            <person name="Dickey A.M."/>
            <person name="Bono J.L."/>
            <person name="Clawson M.L."/>
        </authorList>
    </citation>
    <scope>NUCLEOTIDE SEQUENCE [LARGE SCALE GENOMIC DNA]</scope>
    <source>
        <strain evidence="3">SAM102599</strain>
        <strain evidence="4 5">SAM57978</strain>
    </source>
</reference>
<dbReference type="NCBIfam" id="NF002205">
    <property type="entry name" value="PRK01096.1"/>
    <property type="match status" value="1"/>
</dbReference>
<evidence type="ECO:0000256" key="1">
    <source>
        <dbReference type="ARBA" id="ARBA00022801"/>
    </source>
</evidence>